<evidence type="ECO:0000256" key="3">
    <source>
        <dbReference type="ARBA" id="ARBA00022448"/>
    </source>
</evidence>
<evidence type="ECO:0000259" key="18">
    <source>
        <dbReference type="Pfam" id="PF07715"/>
    </source>
</evidence>
<evidence type="ECO:0000259" key="17">
    <source>
        <dbReference type="Pfam" id="PF00593"/>
    </source>
</evidence>
<dbReference type="InterPro" id="IPR010105">
    <property type="entry name" value="TonB_sidphr_rcpt"/>
</dbReference>
<organism evidence="19 20">
    <name type="scientific">Undibacterium nitidum</name>
    <dbReference type="NCBI Taxonomy" id="2762298"/>
    <lineage>
        <taxon>Bacteria</taxon>
        <taxon>Pseudomonadati</taxon>
        <taxon>Pseudomonadota</taxon>
        <taxon>Betaproteobacteria</taxon>
        <taxon>Burkholderiales</taxon>
        <taxon>Oxalobacteraceae</taxon>
        <taxon>Undibacterium</taxon>
    </lineage>
</organism>
<evidence type="ECO:0000256" key="6">
    <source>
        <dbReference type="ARBA" id="ARBA00022692"/>
    </source>
</evidence>
<dbReference type="Pfam" id="PF00593">
    <property type="entry name" value="TonB_dep_Rec_b-barrel"/>
    <property type="match status" value="1"/>
</dbReference>
<evidence type="ECO:0000256" key="8">
    <source>
        <dbReference type="ARBA" id="ARBA00023004"/>
    </source>
</evidence>
<evidence type="ECO:0000256" key="9">
    <source>
        <dbReference type="ARBA" id="ARBA00023065"/>
    </source>
</evidence>
<feature type="domain" description="TonB-dependent receptor-like beta-barrel" evidence="17">
    <location>
        <begin position="271"/>
        <end position="725"/>
    </location>
</feature>
<dbReference type="GO" id="GO:0015891">
    <property type="term" value="P:siderophore transport"/>
    <property type="evidence" value="ECO:0007669"/>
    <property type="project" value="InterPro"/>
</dbReference>
<dbReference type="InterPro" id="IPR039426">
    <property type="entry name" value="TonB-dep_rcpt-like"/>
</dbReference>
<keyword evidence="9" id="KW-0406">Ion transport</keyword>
<evidence type="ECO:0000256" key="1">
    <source>
        <dbReference type="ARBA" id="ARBA00004571"/>
    </source>
</evidence>
<feature type="signal peptide" evidence="16">
    <location>
        <begin position="1"/>
        <end position="16"/>
    </location>
</feature>
<keyword evidence="7 16" id="KW-0732">Signal</keyword>
<evidence type="ECO:0000313" key="19">
    <source>
        <dbReference type="EMBL" id="MBC3881222.1"/>
    </source>
</evidence>
<dbReference type="NCBIfam" id="TIGR01783">
    <property type="entry name" value="TonB-siderophor"/>
    <property type="match status" value="1"/>
</dbReference>
<comment type="similarity">
    <text evidence="2 14 15">Belongs to the TonB-dependent receptor family.</text>
</comment>
<evidence type="ECO:0000256" key="7">
    <source>
        <dbReference type="ARBA" id="ARBA00022729"/>
    </source>
</evidence>
<dbReference type="Gene3D" id="2.170.130.10">
    <property type="entry name" value="TonB-dependent receptor, plug domain"/>
    <property type="match status" value="1"/>
</dbReference>
<sequence length="757" mass="81071">MTAVIASLILPMTAQAAGQATATASDQQKISPAKQEQQLKEVLVVGQNSNEFKSEKASSSKYAAPLLDTPQTITVIKRELIEQQAAVNLSESLRNTPGVGTFFLGENGSTNTGDAIYMRGFDSSSSIYVDGVRDLGSISRDLFNIEQIDVLKASAGTDSGRSAPTGSINLSSKQATLDEAQLYNASIGSAQQKRLSSDTNFVLNRENGSALRLNLMAQDSGVAGREQVKNQRWAIAPSLAFGLNSNTQFFLNYLHVQQDNVPDGGVPTLGLPGYSSPDSKRPFLSTASKVSSSLFYGSVNDFDRVQADMLTVRLEHQLSERSKLSNIARIGKTSQHYLLTAFMGNATNLQTPSATDPSTWTIARSTRTLKDQENEILANQTQLTVDTQLFGLRHQMLGGIELIHEKQNTWGYSGTGTLPAAKLYAPNPYDAVSGLNLVRNGVFTRGSTSTASTYVFDRIELNSVWAIDAGLRLDHYNTDYSAASLSTATSNPSLPAGTLVPVNLNNSGNLLNAKLGVVYKPSATSSLYASASSSKQPPGGSNFALSTAANSAANPKFDPQDTVNVELGAKWDLLDKKLSLSSAIYSTKISNDIVQNPLDLLYYQTGKKEVNGLELSATGALTRDWLVSAGYALMDTKVSSGPVVTASGMNNLSYTPKHSFTAWTSYSLSNGIKVGGGLRYVDSLLRGTDGAIGTPAKTEAYTVLDMMASYPISRHIEIQLNVYNLANANYVAAINKSGYRYTPGAPRSGTVTLNLKF</sequence>
<dbReference type="PROSITE" id="PS52016">
    <property type="entry name" value="TONB_DEPENDENT_REC_3"/>
    <property type="match status" value="1"/>
</dbReference>
<evidence type="ECO:0000256" key="5">
    <source>
        <dbReference type="ARBA" id="ARBA00022496"/>
    </source>
</evidence>
<keyword evidence="6 14" id="KW-0812">Transmembrane</keyword>
<keyword evidence="12 19" id="KW-0675">Receptor</keyword>
<reference evidence="19" key="1">
    <citation type="submission" date="2020-08" db="EMBL/GenBank/DDBJ databases">
        <title>Novel species isolated from subtropical streams in China.</title>
        <authorList>
            <person name="Lu H."/>
        </authorList>
    </citation>
    <scope>NUCLEOTIDE SEQUENCE</scope>
    <source>
        <strain evidence="19">LX22W</strain>
    </source>
</reference>
<keyword evidence="4 14" id="KW-1134">Transmembrane beta strand</keyword>
<dbReference type="Gene3D" id="2.40.170.20">
    <property type="entry name" value="TonB-dependent receptor, beta-barrel domain"/>
    <property type="match status" value="1"/>
</dbReference>
<dbReference type="GO" id="GO:0015344">
    <property type="term" value="F:siderophore uptake transmembrane transporter activity"/>
    <property type="evidence" value="ECO:0007669"/>
    <property type="project" value="TreeGrafter"/>
</dbReference>
<gene>
    <name evidence="19" type="ORF">H8K36_07560</name>
</gene>
<protein>
    <submittedName>
        <fullName evidence="19">Catecholate siderophore receptor Fiu</fullName>
    </submittedName>
</protein>
<dbReference type="Pfam" id="PF07715">
    <property type="entry name" value="Plug"/>
    <property type="match status" value="1"/>
</dbReference>
<evidence type="ECO:0000256" key="2">
    <source>
        <dbReference type="ARBA" id="ARBA00009810"/>
    </source>
</evidence>
<evidence type="ECO:0000256" key="12">
    <source>
        <dbReference type="ARBA" id="ARBA00023170"/>
    </source>
</evidence>
<comment type="subcellular location">
    <subcellularLocation>
        <location evidence="1 14">Cell outer membrane</location>
        <topology evidence="1 14">Multi-pass membrane protein</topology>
    </subcellularLocation>
</comment>
<dbReference type="InterPro" id="IPR037066">
    <property type="entry name" value="Plug_dom_sf"/>
</dbReference>
<keyword evidence="10 15" id="KW-0798">TonB box</keyword>
<dbReference type="SUPFAM" id="SSF56935">
    <property type="entry name" value="Porins"/>
    <property type="match status" value="1"/>
</dbReference>
<accession>A0A923KTF9</accession>
<evidence type="ECO:0000256" key="14">
    <source>
        <dbReference type="PROSITE-ProRule" id="PRU01360"/>
    </source>
</evidence>
<dbReference type="InterPro" id="IPR012910">
    <property type="entry name" value="Plug_dom"/>
</dbReference>
<dbReference type="PANTHER" id="PTHR32552:SF89">
    <property type="entry name" value="CATECHOLATE SIDEROPHORE RECEPTOR FIU"/>
    <property type="match status" value="1"/>
</dbReference>
<evidence type="ECO:0000256" key="16">
    <source>
        <dbReference type="SAM" id="SignalP"/>
    </source>
</evidence>
<dbReference type="GO" id="GO:0038023">
    <property type="term" value="F:signaling receptor activity"/>
    <property type="evidence" value="ECO:0007669"/>
    <property type="project" value="InterPro"/>
</dbReference>
<dbReference type="InterPro" id="IPR000531">
    <property type="entry name" value="Beta-barrel_TonB"/>
</dbReference>
<keyword evidence="8" id="KW-0408">Iron</keyword>
<dbReference type="EMBL" id="JACOFZ010000001">
    <property type="protein sequence ID" value="MBC3881222.1"/>
    <property type="molecule type" value="Genomic_DNA"/>
</dbReference>
<keyword evidence="11 14" id="KW-0472">Membrane</keyword>
<evidence type="ECO:0000256" key="11">
    <source>
        <dbReference type="ARBA" id="ARBA00023136"/>
    </source>
</evidence>
<keyword evidence="20" id="KW-1185">Reference proteome</keyword>
<dbReference type="CDD" id="cd01347">
    <property type="entry name" value="ligand_gated_channel"/>
    <property type="match status" value="1"/>
</dbReference>
<feature type="domain" description="TonB-dependent receptor plug" evidence="18">
    <location>
        <begin position="66"/>
        <end position="166"/>
    </location>
</feature>
<evidence type="ECO:0000256" key="15">
    <source>
        <dbReference type="RuleBase" id="RU003357"/>
    </source>
</evidence>
<dbReference type="GO" id="GO:0009279">
    <property type="term" value="C:cell outer membrane"/>
    <property type="evidence" value="ECO:0007669"/>
    <property type="project" value="UniProtKB-SubCell"/>
</dbReference>
<evidence type="ECO:0000256" key="4">
    <source>
        <dbReference type="ARBA" id="ARBA00022452"/>
    </source>
</evidence>
<dbReference type="NCBIfam" id="NF007349">
    <property type="entry name" value="PRK09840.1"/>
    <property type="match status" value="1"/>
</dbReference>
<evidence type="ECO:0000256" key="13">
    <source>
        <dbReference type="ARBA" id="ARBA00023237"/>
    </source>
</evidence>
<keyword evidence="3 14" id="KW-0813">Transport</keyword>
<dbReference type="InterPro" id="IPR036942">
    <property type="entry name" value="Beta-barrel_TonB_sf"/>
</dbReference>
<dbReference type="Proteomes" id="UP000627446">
    <property type="component" value="Unassembled WGS sequence"/>
</dbReference>
<evidence type="ECO:0000256" key="10">
    <source>
        <dbReference type="ARBA" id="ARBA00023077"/>
    </source>
</evidence>
<comment type="caution">
    <text evidence="19">The sequence shown here is derived from an EMBL/GenBank/DDBJ whole genome shotgun (WGS) entry which is preliminary data.</text>
</comment>
<feature type="chain" id="PRO_5037091986" evidence="16">
    <location>
        <begin position="17"/>
        <end position="757"/>
    </location>
</feature>
<keyword evidence="13 14" id="KW-0998">Cell outer membrane</keyword>
<name>A0A923KTF9_9BURK</name>
<evidence type="ECO:0000313" key="20">
    <source>
        <dbReference type="Proteomes" id="UP000627446"/>
    </source>
</evidence>
<dbReference type="PANTHER" id="PTHR32552">
    <property type="entry name" value="FERRICHROME IRON RECEPTOR-RELATED"/>
    <property type="match status" value="1"/>
</dbReference>
<proteinExistence type="inferred from homology"/>
<dbReference type="AlphaFoldDB" id="A0A923KTF9"/>
<keyword evidence="5" id="KW-0410">Iron transport</keyword>